<organism evidence="1 2">
    <name type="scientific">Ditylenchus dipsaci</name>
    <dbReference type="NCBI Taxonomy" id="166011"/>
    <lineage>
        <taxon>Eukaryota</taxon>
        <taxon>Metazoa</taxon>
        <taxon>Ecdysozoa</taxon>
        <taxon>Nematoda</taxon>
        <taxon>Chromadorea</taxon>
        <taxon>Rhabditida</taxon>
        <taxon>Tylenchina</taxon>
        <taxon>Tylenchomorpha</taxon>
        <taxon>Sphaerularioidea</taxon>
        <taxon>Anguinidae</taxon>
        <taxon>Anguininae</taxon>
        <taxon>Ditylenchus</taxon>
    </lineage>
</organism>
<evidence type="ECO:0000313" key="1">
    <source>
        <dbReference type="Proteomes" id="UP000887574"/>
    </source>
</evidence>
<proteinExistence type="predicted"/>
<keyword evidence="1" id="KW-1185">Reference proteome</keyword>
<sequence length="232" mass="25882">MTLSSAKNNNYTTRCEGIFTETGSSSNSEDERAYVAVSKKTRTVFGGTNSSGHCLSKMEDLQKFTDHMDKENILVISEAKVEHSIFDNFSTSPKTHPSVPLTYFNSDSKDFFSTPAMINRSDRPSTALNCLSSRFKLCRSFVRPSISRVSPSGTFGVHIHWIPPQIDYATIMDTFNGWFDDLKDADVHSSNGQISADLWFSSAGSARSACQFINGGTRRWFNQQLRASTHCK</sequence>
<evidence type="ECO:0000313" key="2">
    <source>
        <dbReference type="WBParaSite" id="jg4002"/>
    </source>
</evidence>
<name>A0A915EA79_9BILA</name>
<accession>A0A915EA79</accession>
<dbReference type="Proteomes" id="UP000887574">
    <property type="component" value="Unplaced"/>
</dbReference>
<protein>
    <submittedName>
        <fullName evidence="2">Uncharacterized protein</fullName>
    </submittedName>
</protein>
<dbReference type="WBParaSite" id="jg4002">
    <property type="protein sequence ID" value="jg4002"/>
    <property type="gene ID" value="jg4002"/>
</dbReference>
<reference evidence="2" key="1">
    <citation type="submission" date="2022-11" db="UniProtKB">
        <authorList>
            <consortium name="WormBaseParasite"/>
        </authorList>
    </citation>
    <scope>IDENTIFICATION</scope>
</reference>
<dbReference type="AlphaFoldDB" id="A0A915EA79"/>